<dbReference type="EMBL" id="JAAWWB010000012">
    <property type="protein sequence ID" value="KAG6769224.1"/>
    <property type="molecule type" value="Genomic_DNA"/>
</dbReference>
<dbReference type="CDD" id="cd11660">
    <property type="entry name" value="SANT_TRF"/>
    <property type="match status" value="1"/>
</dbReference>
<dbReference type="PANTHER" id="PTHR47863:SF4">
    <property type="entry name" value="RING_FYVE_PHD ZINC FINGER SUPERFAMILY PROTEIN"/>
    <property type="match status" value="1"/>
</dbReference>
<reference evidence="2" key="1">
    <citation type="journal article" date="2020" name="bioRxiv">
        <title>Hybrid origin of Populus tomentosa Carr. identified through genome sequencing and phylogenomic analysis.</title>
        <authorList>
            <person name="An X."/>
            <person name="Gao K."/>
            <person name="Chen Z."/>
            <person name="Li J."/>
            <person name="Yang X."/>
            <person name="Yang X."/>
            <person name="Zhou J."/>
            <person name="Guo T."/>
            <person name="Zhao T."/>
            <person name="Huang S."/>
            <person name="Miao D."/>
            <person name="Khan W.U."/>
            <person name="Rao P."/>
            <person name="Ye M."/>
            <person name="Lei B."/>
            <person name="Liao W."/>
            <person name="Wang J."/>
            <person name="Ji L."/>
            <person name="Li Y."/>
            <person name="Guo B."/>
            <person name="Mustafa N.S."/>
            <person name="Li S."/>
            <person name="Yun Q."/>
            <person name="Keller S.R."/>
            <person name="Mao J."/>
            <person name="Zhang R."/>
            <person name="Strauss S.H."/>
        </authorList>
    </citation>
    <scope>NUCLEOTIDE SEQUENCE</scope>
    <source>
        <strain evidence="2">GM15</strain>
        <tissue evidence="2">Leaf</tissue>
    </source>
</reference>
<dbReference type="PROSITE" id="PS50090">
    <property type="entry name" value="MYB_LIKE"/>
    <property type="match status" value="1"/>
</dbReference>
<dbReference type="Pfam" id="PF00249">
    <property type="entry name" value="Myb_DNA-binding"/>
    <property type="match status" value="1"/>
</dbReference>
<comment type="caution">
    <text evidence="2">The sequence shown here is derived from an EMBL/GenBank/DDBJ whole genome shotgun (WGS) entry which is preliminary data.</text>
</comment>
<dbReference type="OrthoDB" id="608866at2759"/>
<accession>A0A8X8CWI3</accession>
<evidence type="ECO:0000313" key="3">
    <source>
        <dbReference type="Proteomes" id="UP000886885"/>
    </source>
</evidence>
<proteinExistence type="predicted"/>
<dbReference type="InterPro" id="IPR001005">
    <property type="entry name" value="SANT/Myb"/>
</dbReference>
<organism evidence="2 3">
    <name type="scientific">Populus tomentosa</name>
    <name type="common">Chinese white poplar</name>
    <dbReference type="NCBI Taxonomy" id="118781"/>
    <lineage>
        <taxon>Eukaryota</taxon>
        <taxon>Viridiplantae</taxon>
        <taxon>Streptophyta</taxon>
        <taxon>Embryophyta</taxon>
        <taxon>Tracheophyta</taxon>
        <taxon>Spermatophyta</taxon>
        <taxon>Magnoliopsida</taxon>
        <taxon>eudicotyledons</taxon>
        <taxon>Gunneridae</taxon>
        <taxon>Pentapetalae</taxon>
        <taxon>rosids</taxon>
        <taxon>fabids</taxon>
        <taxon>Malpighiales</taxon>
        <taxon>Salicaceae</taxon>
        <taxon>Saliceae</taxon>
        <taxon>Populus</taxon>
    </lineage>
</organism>
<keyword evidence="3" id="KW-1185">Reference proteome</keyword>
<gene>
    <name evidence="2" type="ORF">POTOM_024841</name>
</gene>
<feature type="domain" description="Myb-like" evidence="1">
    <location>
        <begin position="295"/>
        <end position="354"/>
    </location>
</feature>
<dbReference type="SMART" id="SM00717">
    <property type="entry name" value="SANT"/>
    <property type="match status" value="1"/>
</dbReference>
<dbReference type="PANTHER" id="PTHR47863">
    <property type="entry name" value="RING/FYVE/PHD ZINC FINGER SUPERFAMILY PROTEIN"/>
    <property type="match status" value="1"/>
</dbReference>
<protein>
    <recommendedName>
        <fullName evidence="1">Myb-like domain-containing protein</fullName>
    </recommendedName>
</protein>
<dbReference type="Proteomes" id="UP000886885">
    <property type="component" value="Chromosome 6D"/>
</dbReference>
<evidence type="ECO:0000259" key="1">
    <source>
        <dbReference type="PROSITE" id="PS50090"/>
    </source>
</evidence>
<sequence>MKDAIFEGIHPYASLKEYSGLVDANDRCNRISANYRDLGAPAGRIDRSDIDGQINAHEKYSIPLKGVEVEGDLCNKNSLHFKRDRSGSANENMTGDLEDQNCVNDGDHLHPQAKRYKKCLDPNNAFQHNQHEIVHNANKMPQNISGDGLHLYSLVDEINCAEPRISNTTLIVGTPNKFFVNENNNNFDHNGKLKSSISLCHLDATVRTNHISNGEKVGEEMVRENSSRTRLDRNQHEVCVDPNDSDVDQSCKEKDVFSGSQNKDGQRQKAVCATNIDGLETFDNKNDSTYPVMPQLRRKKVPWTVQEEEMLKKGVQKFSSDGKFPWKDILEYGSSVFLSGRTTIDLKDKWRNMCKVSPKFK</sequence>
<name>A0A8X8CWI3_POPTO</name>
<dbReference type="AlphaFoldDB" id="A0A8X8CWI3"/>
<evidence type="ECO:0000313" key="2">
    <source>
        <dbReference type="EMBL" id="KAG6769224.1"/>
    </source>
</evidence>